<gene>
    <name evidence="1" type="ORF">F383_06644</name>
</gene>
<dbReference type="Proteomes" id="UP000032142">
    <property type="component" value="Unassembled WGS sequence"/>
</dbReference>
<dbReference type="AlphaFoldDB" id="A0A0B0P805"/>
<dbReference type="EMBL" id="KN422823">
    <property type="protein sequence ID" value="KHG22788.1"/>
    <property type="molecule type" value="Genomic_DNA"/>
</dbReference>
<organism evidence="1 2">
    <name type="scientific">Gossypium arboreum</name>
    <name type="common">Tree cotton</name>
    <name type="synonym">Gossypium nanking</name>
    <dbReference type="NCBI Taxonomy" id="29729"/>
    <lineage>
        <taxon>Eukaryota</taxon>
        <taxon>Viridiplantae</taxon>
        <taxon>Streptophyta</taxon>
        <taxon>Embryophyta</taxon>
        <taxon>Tracheophyta</taxon>
        <taxon>Spermatophyta</taxon>
        <taxon>Magnoliopsida</taxon>
        <taxon>eudicotyledons</taxon>
        <taxon>Gunneridae</taxon>
        <taxon>Pentapetalae</taxon>
        <taxon>rosids</taxon>
        <taxon>malvids</taxon>
        <taxon>Malvales</taxon>
        <taxon>Malvaceae</taxon>
        <taxon>Malvoideae</taxon>
        <taxon>Gossypium</taxon>
    </lineage>
</organism>
<evidence type="ECO:0000313" key="1">
    <source>
        <dbReference type="EMBL" id="KHG22788.1"/>
    </source>
</evidence>
<reference evidence="2" key="1">
    <citation type="submission" date="2014-09" db="EMBL/GenBank/DDBJ databases">
        <authorList>
            <person name="Mudge J."/>
            <person name="Ramaraj T."/>
            <person name="Lindquist I.E."/>
            <person name="Bharti A.K."/>
            <person name="Sundararajan A."/>
            <person name="Cameron C.T."/>
            <person name="Woodward J.E."/>
            <person name="May G.D."/>
            <person name="Brubaker C."/>
            <person name="Broadhvest J."/>
            <person name="Wilkins T.A."/>
        </authorList>
    </citation>
    <scope>NUCLEOTIDE SEQUENCE</scope>
    <source>
        <strain evidence="2">cv. AKA8401</strain>
    </source>
</reference>
<protein>
    <submittedName>
        <fullName evidence="1">Uncharacterized protein</fullName>
    </submittedName>
</protein>
<proteinExistence type="predicted"/>
<evidence type="ECO:0000313" key="2">
    <source>
        <dbReference type="Proteomes" id="UP000032142"/>
    </source>
</evidence>
<keyword evidence="2" id="KW-1185">Reference proteome</keyword>
<name>A0A0B0P805_GOSAR</name>
<accession>A0A0B0P805</accession>
<sequence length="42" mass="5117">MPNTYQDIICTFSIHLFLTKTYHIITFIQNQTWYQNKPNHMA</sequence>